<proteinExistence type="inferred from homology"/>
<protein>
    <recommendedName>
        <fullName evidence="5">Sec1-like protein</fullName>
    </recommendedName>
</protein>
<dbReference type="InterPro" id="IPR001619">
    <property type="entry name" value="Sec1-like"/>
</dbReference>
<dbReference type="GO" id="GO:0016192">
    <property type="term" value="P:vesicle-mediated transport"/>
    <property type="evidence" value="ECO:0007669"/>
    <property type="project" value="InterPro"/>
</dbReference>
<organism evidence="3 4">
    <name type="scientific">Meripilus lineatus</name>
    <dbReference type="NCBI Taxonomy" id="2056292"/>
    <lineage>
        <taxon>Eukaryota</taxon>
        <taxon>Fungi</taxon>
        <taxon>Dikarya</taxon>
        <taxon>Basidiomycota</taxon>
        <taxon>Agaricomycotina</taxon>
        <taxon>Agaricomycetes</taxon>
        <taxon>Polyporales</taxon>
        <taxon>Meripilaceae</taxon>
        <taxon>Meripilus</taxon>
    </lineage>
</organism>
<dbReference type="Pfam" id="PF00995">
    <property type="entry name" value="Sec1"/>
    <property type="match status" value="1"/>
</dbReference>
<comment type="caution">
    <text evidence="3">The sequence shown here is derived from an EMBL/GenBank/DDBJ whole genome shotgun (WGS) entry which is preliminary data.</text>
</comment>
<keyword evidence="4" id="KW-1185">Reference proteome</keyword>
<name>A0AAD5V8C0_9APHY</name>
<dbReference type="Gene3D" id="3.40.50.1910">
    <property type="match status" value="1"/>
</dbReference>
<feature type="compositionally biased region" description="Polar residues" evidence="2">
    <location>
        <begin position="728"/>
        <end position="745"/>
    </location>
</feature>
<dbReference type="InterPro" id="IPR027482">
    <property type="entry name" value="Sec1-like_dom2"/>
</dbReference>
<dbReference type="InterPro" id="IPR036045">
    <property type="entry name" value="Sec1-like_sf"/>
</dbReference>
<dbReference type="EMBL" id="JANAWD010000062">
    <property type="protein sequence ID" value="KAJ3488640.1"/>
    <property type="molecule type" value="Genomic_DNA"/>
</dbReference>
<evidence type="ECO:0000256" key="1">
    <source>
        <dbReference type="ARBA" id="ARBA00009884"/>
    </source>
</evidence>
<feature type="region of interest" description="Disordered" evidence="2">
    <location>
        <begin position="207"/>
        <end position="226"/>
    </location>
</feature>
<dbReference type="PIRSF" id="PIRSF005715">
    <property type="entry name" value="VPS45_Sec1"/>
    <property type="match status" value="1"/>
</dbReference>
<feature type="compositionally biased region" description="Pro residues" evidence="2">
    <location>
        <begin position="710"/>
        <end position="722"/>
    </location>
</feature>
<feature type="region of interest" description="Disordered" evidence="2">
    <location>
        <begin position="708"/>
        <end position="761"/>
    </location>
</feature>
<feature type="region of interest" description="Disordered" evidence="2">
    <location>
        <begin position="564"/>
        <end position="595"/>
    </location>
</feature>
<dbReference type="Gene3D" id="3.90.830.10">
    <property type="entry name" value="Syntaxin Binding Protein 1, Chain A, domain 2"/>
    <property type="match status" value="1"/>
</dbReference>
<feature type="compositionally biased region" description="Low complexity" evidence="2">
    <location>
        <begin position="564"/>
        <end position="577"/>
    </location>
</feature>
<dbReference type="SUPFAM" id="SSF56815">
    <property type="entry name" value="Sec1/munc18-like (SM) proteins"/>
    <property type="match status" value="1"/>
</dbReference>
<dbReference type="Gene3D" id="1.25.40.60">
    <property type="match status" value="1"/>
</dbReference>
<dbReference type="InterPro" id="IPR043127">
    <property type="entry name" value="Sec-1-like_dom3a"/>
</dbReference>
<accession>A0AAD5V8C0</accession>
<reference evidence="3" key="1">
    <citation type="submission" date="2022-07" db="EMBL/GenBank/DDBJ databases">
        <title>Genome Sequence of Physisporinus lineatus.</title>
        <authorList>
            <person name="Buettner E."/>
        </authorList>
    </citation>
    <scope>NUCLEOTIDE SEQUENCE</scope>
    <source>
        <strain evidence="3">VT162</strain>
    </source>
</reference>
<dbReference type="AlphaFoldDB" id="A0AAD5V8C0"/>
<comment type="similarity">
    <text evidence="1">Belongs to the STXBP/unc-18/SEC1 family.</text>
</comment>
<dbReference type="InterPro" id="IPR043154">
    <property type="entry name" value="Sec-1-like_dom1"/>
</dbReference>
<gene>
    <name evidence="3" type="ORF">NLI96_g2690</name>
</gene>
<dbReference type="PANTHER" id="PTHR11679">
    <property type="entry name" value="VESICLE PROTEIN SORTING-ASSOCIATED"/>
    <property type="match status" value="1"/>
</dbReference>
<evidence type="ECO:0000256" key="2">
    <source>
        <dbReference type="SAM" id="MobiDB-lite"/>
    </source>
</evidence>
<dbReference type="Proteomes" id="UP001212997">
    <property type="component" value="Unassembled WGS sequence"/>
</dbReference>
<evidence type="ECO:0000313" key="4">
    <source>
        <dbReference type="Proteomes" id="UP001212997"/>
    </source>
</evidence>
<evidence type="ECO:0008006" key="5">
    <source>
        <dbReference type="Google" id="ProtNLM"/>
    </source>
</evidence>
<dbReference type="Gene3D" id="3.40.50.2060">
    <property type="match status" value="1"/>
</dbReference>
<feature type="region of interest" description="Disordered" evidence="2">
    <location>
        <begin position="504"/>
        <end position="525"/>
    </location>
</feature>
<evidence type="ECO:0000313" key="3">
    <source>
        <dbReference type="EMBL" id="KAJ3488640.1"/>
    </source>
</evidence>
<sequence>MASLITTVRNKFLEAIRSVNPPGRWKILVVDEHSQQLLSSVLKQYDILEENVTLIESITSYRDPQPQFEAVYILMPTSQNVDRIIRDFSGGRQQYAAAHLFFVDGISEQLLESVVSSPAEPYLKGLRELFINYWATESQAFIVKQPTSMFSFFSPPRSDAVFKAARDHLEEELRFTAKIIANVCISLNEFPFIRYYFPSHHAPLGALQPNAATRPPPPPEPANRWRTNLARGSDARAYESVDGDFLAKVLAFFVQSSLEEYKKGNPDFPKTDPARPRSTLIITDRSMDTIAPLLHEFTYQAMANDLLPIEDGSKYTYKFQTAVGAYEDKTATLSDADTVWTDIRHMHMKEAIDKLMLDFNKFMQDNAGFKGEGAASLNDMKDMLANLPQYQEQREKFSLHLNMAQECMGIFEKAMLPAVANVEQNCATGVTSEGKTPKTLVEEMVPLLDSRDVSNTSKVRIIALYIQFRDGVPDEDRRRLYQHARLSIAEQDAVNALVHLGVRISRGPGDKDTKKKLKQKQSKEEEYELSRYKPLLTTVIEDHVNNRLDNTLFPYVKDAPSAAPVPTARAAPLTPTTSLRSQKPSWHRAARPGGGGPTEIKQRLFVFVAGGMTYSEMREAYLLSKSLNKDIYIGLLFFSNFRSRVLTYICCLGSTHAVTPHEFVDDLKVLELGGVGSRSAPNGLNIDKAGASGKIPFQEYYDQRYFTRDAPPPQQRTAPPPQVQQRPSAQSFFSAPSVPSTSSANKGYPEEKKKKKGLFHF</sequence>